<reference evidence="1" key="2">
    <citation type="journal article" date="2015" name="Data Brief">
        <title>Shoot transcriptome of the giant reed, Arundo donax.</title>
        <authorList>
            <person name="Barrero R.A."/>
            <person name="Guerrero F.D."/>
            <person name="Moolhuijzen P."/>
            <person name="Goolsby J.A."/>
            <person name="Tidwell J."/>
            <person name="Bellgard S.E."/>
            <person name="Bellgard M.I."/>
        </authorList>
    </citation>
    <scope>NUCLEOTIDE SEQUENCE</scope>
    <source>
        <tissue evidence="1">Shoot tissue taken approximately 20 cm above the soil surface</tissue>
    </source>
</reference>
<evidence type="ECO:0000313" key="1">
    <source>
        <dbReference type="EMBL" id="JAD30820.1"/>
    </source>
</evidence>
<name>A0A0A8Z247_ARUDO</name>
<organism evidence="1">
    <name type="scientific">Arundo donax</name>
    <name type="common">Giant reed</name>
    <name type="synonym">Donax arundinaceus</name>
    <dbReference type="NCBI Taxonomy" id="35708"/>
    <lineage>
        <taxon>Eukaryota</taxon>
        <taxon>Viridiplantae</taxon>
        <taxon>Streptophyta</taxon>
        <taxon>Embryophyta</taxon>
        <taxon>Tracheophyta</taxon>
        <taxon>Spermatophyta</taxon>
        <taxon>Magnoliopsida</taxon>
        <taxon>Liliopsida</taxon>
        <taxon>Poales</taxon>
        <taxon>Poaceae</taxon>
        <taxon>PACMAD clade</taxon>
        <taxon>Arundinoideae</taxon>
        <taxon>Arundineae</taxon>
        <taxon>Arundo</taxon>
    </lineage>
</organism>
<accession>A0A0A8Z247</accession>
<protein>
    <submittedName>
        <fullName evidence="1">Uncharacterized protein</fullName>
    </submittedName>
</protein>
<reference evidence="1" key="1">
    <citation type="submission" date="2014-09" db="EMBL/GenBank/DDBJ databases">
        <authorList>
            <person name="Magalhaes I.L.F."/>
            <person name="Oliveira U."/>
            <person name="Santos F.R."/>
            <person name="Vidigal T.H.D.A."/>
            <person name="Brescovit A.D."/>
            <person name="Santos A.J."/>
        </authorList>
    </citation>
    <scope>NUCLEOTIDE SEQUENCE</scope>
    <source>
        <tissue evidence="1">Shoot tissue taken approximately 20 cm above the soil surface</tissue>
    </source>
</reference>
<proteinExistence type="predicted"/>
<sequence length="69" mass="7828">MNMHRYFTYVQLFSLLCLNKMAPPAPVSLDIPNLHSNCIHMPTLDHSQHPVGSWTLYATLQSKCSKANN</sequence>
<dbReference type="EMBL" id="GBRH01267075">
    <property type="protein sequence ID" value="JAD30820.1"/>
    <property type="molecule type" value="Transcribed_RNA"/>
</dbReference>
<dbReference type="AlphaFoldDB" id="A0A0A8Z247"/>